<evidence type="ECO:0000256" key="1">
    <source>
        <dbReference type="SAM" id="Coils"/>
    </source>
</evidence>
<dbReference type="RefSeq" id="WP_019622037.1">
    <property type="nucleotide sequence ID" value="NZ_AP014545.1"/>
</dbReference>
<accession>A0A7R6PLE0</accession>
<sequence length="267" mass="30060">MTNHIKIISDTLTQSGAENHRDRIEIYNSLSAQLRGALEGSSLSKKQVEEELERYQHAVAQVEEGYGGKVIKDTSDAIPGVFSSLFKKITYGLLLTVFGYALYYGYMHYSDWFGGIISPSNPTILKMECVGGPRLVEWFKPKGDLLRYEMKASAQYLVEVEKSIDQPPLFAYSQYGGVISNMCTGTNPISTCFSDISAERIRFKIKHFKSENDSKMDDSYGFSEVDLNLMDGTLLMQYTRFDEEGRMDLRSAEVLSCTMLNAEVDDA</sequence>
<evidence type="ECO:0000313" key="2">
    <source>
        <dbReference type="EMBL" id="BBB25618.1"/>
    </source>
</evidence>
<dbReference type="AlphaFoldDB" id="A0A7R6PLE0"/>
<organism evidence="2 3">
    <name type="scientific">Amphritea japonica ATCC BAA-1530</name>
    <dbReference type="NCBI Taxonomy" id="1278309"/>
    <lineage>
        <taxon>Bacteria</taxon>
        <taxon>Pseudomonadati</taxon>
        <taxon>Pseudomonadota</taxon>
        <taxon>Gammaproteobacteria</taxon>
        <taxon>Oceanospirillales</taxon>
        <taxon>Oceanospirillaceae</taxon>
        <taxon>Amphritea</taxon>
    </lineage>
</organism>
<keyword evidence="3" id="KW-1185">Reference proteome</keyword>
<reference evidence="2 3" key="1">
    <citation type="journal article" date="2008" name="Int. J. Syst. Evol. Microbiol.">
        <title>Amphritea japonica sp. nov. and Amphritea balenae sp. nov., isolated from the sediment adjacent to sperm whale carcasses off Kagoshima, Japan.</title>
        <authorList>
            <person name="Miyazaki M."/>
            <person name="Nogi Y."/>
            <person name="Fujiwara Y."/>
            <person name="Kawato M."/>
            <person name="Nagahama T."/>
            <person name="Kubokawa K."/>
            <person name="Horikoshi K."/>
        </authorList>
    </citation>
    <scope>NUCLEOTIDE SEQUENCE [LARGE SCALE GENOMIC DNA]</scope>
    <source>
        <strain evidence="2 3">ATCC BAA-1530</strain>
    </source>
</reference>
<feature type="coiled-coil region" evidence="1">
    <location>
        <begin position="38"/>
        <end position="65"/>
    </location>
</feature>
<dbReference type="KEGG" id="ajp:AMJAP_1021"/>
<evidence type="ECO:0000313" key="3">
    <source>
        <dbReference type="Proteomes" id="UP000595663"/>
    </source>
</evidence>
<dbReference type="Proteomes" id="UP000595663">
    <property type="component" value="Chromosome"/>
</dbReference>
<dbReference type="EMBL" id="AP014545">
    <property type="protein sequence ID" value="BBB25618.1"/>
    <property type="molecule type" value="Genomic_DNA"/>
</dbReference>
<name>A0A7R6PLE0_9GAMM</name>
<keyword evidence="1" id="KW-0175">Coiled coil</keyword>
<gene>
    <name evidence="2" type="ORF">AMJAP_1021</name>
</gene>
<proteinExistence type="predicted"/>
<protein>
    <submittedName>
        <fullName evidence="2">Uncharacterized protein</fullName>
    </submittedName>
</protein>